<evidence type="ECO:0008006" key="3">
    <source>
        <dbReference type="Google" id="ProtNLM"/>
    </source>
</evidence>
<dbReference type="PANTHER" id="PTHR12265:SF41">
    <property type="entry name" value="TRANSMEMBRANE PROTEIN 53"/>
    <property type="match status" value="1"/>
</dbReference>
<name>A0ABR1CLL9_NECAM</name>
<evidence type="ECO:0000313" key="2">
    <source>
        <dbReference type="Proteomes" id="UP001303046"/>
    </source>
</evidence>
<dbReference type="InterPro" id="IPR029058">
    <property type="entry name" value="AB_hydrolase_fold"/>
</dbReference>
<gene>
    <name evidence="1" type="primary">Necator_chrII.g8565</name>
    <name evidence="1" type="ORF">RB195_020770</name>
</gene>
<dbReference type="Proteomes" id="UP001303046">
    <property type="component" value="Unassembled WGS sequence"/>
</dbReference>
<keyword evidence="2" id="KW-1185">Reference proteome</keyword>
<dbReference type="PANTHER" id="PTHR12265">
    <property type="entry name" value="TRANSMEMBRANE PROTEIN 53"/>
    <property type="match status" value="1"/>
</dbReference>
<protein>
    <recommendedName>
        <fullName evidence="3">Transmembrane protein 53</fullName>
    </recommendedName>
</protein>
<dbReference type="SUPFAM" id="SSF53474">
    <property type="entry name" value="alpha/beta-Hydrolases"/>
    <property type="match status" value="1"/>
</dbReference>
<reference evidence="1 2" key="1">
    <citation type="submission" date="2023-08" db="EMBL/GenBank/DDBJ databases">
        <title>A Necator americanus chromosomal reference genome.</title>
        <authorList>
            <person name="Ilik V."/>
            <person name="Petrzelkova K.J."/>
            <person name="Pardy F."/>
            <person name="Fuh T."/>
            <person name="Niatou-Singa F.S."/>
            <person name="Gouil Q."/>
            <person name="Baker L."/>
            <person name="Ritchie M.E."/>
            <person name="Jex A.R."/>
            <person name="Gazzola D."/>
            <person name="Li H."/>
            <person name="Toshio Fujiwara R."/>
            <person name="Zhan B."/>
            <person name="Aroian R.V."/>
            <person name="Pafco B."/>
            <person name="Schwarz E.M."/>
        </authorList>
    </citation>
    <scope>NUCLEOTIDE SEQUENCE [LARGE SCALE GENOMIC DNA]</scope>
    <source>
        <strain evidence="1 2">Aroian</strain>
        <tissue evidence="1">Whole animal</tissue>
    </source>
</reference>
<dbReference type="InterPro" id="IPR008547">
    <property type="entry name" value="DUF829_TMEM53"/>
</dbReference>
<sequence>MITVATSSTIERMVSRRGNTETKPPRVIVNLMPESNTLVILFGWAGCHDRYLKKYADYYEKAGISTIRYTTPIRKVRGYPSYHRFAKKFYREVFEREECPIPLNVYFHCFSMNGCSTFTAFWDLLDKRTDGDKFKERVQGILFDSSPAFTTPSQSAHAISFASMPPARYHAALREAYRAFLYAYFSVHHGLVWMWSLVEDDVYEKFYAYYRMLSLKDLPRRQIYFYGPGDDVCSVDSIEAFASVQEKQGVTTYKNIWKDSLHCQHYRSHGEEYEKYCLDFVLRRDERDTDVNAAELNEPPLVELCN</sequence>
<proteinExistence type="predicted"/>
<dbReference type="Pfam" id="PF05705">
    <property type="entry name" value="DUF829"/>
    <property type="match status" value="1"/>
</dbReference>
<organism evidence="1 2">
    <name type="scientific">Necator americanus</name>
    <name type="common">Human hookworm</name>
    <dbReference type="NCBI Taxonomy" id="51031"/>
    <lineage>
        <taxon>Eukaryota</taxon>
        <taxon>Metazoa</taxon>
        <taxon>Ecdysozoa</taxon>
        <taxon>Nematoda</taxon>
        <taxon>Chromadorea</taxon>
        <taxon>Rhabditida</taxon>
        <taxon>Rhabditina</taxon>
        <taxon>Rhabditomorpha</taxon>
        <taxon>Strongyloidea</taxon>
        <taxon>Ancylostomatidae</taxon>
        <taxon>Bunostominae</taxon>
        <taxon>Necator</taxon>
    </lineage>
</organism>
<evidence type="ECO:0000313" key="1">
    <source>
        <dbReference type="EMBL" id="KAK6738875.1"/>
    </source>
</evidence>
<dbReference type="EMBL" id="JAVFWL010000002">
    <property type="protein sequence ID" value="KAK6738875.1"/>
    <property type="molecule type" value="Genomic_DNA"/>
</dbReference>
<comment type="caution">
    <text evidence="1">The sequence shown here is derived from an EMBL/GenBank/DDBJ whole genome shotgun (WGS) entry which is preliminary data.</text>
</comment>
<accession>A0ABR1CLL9</accession>